<dbReference type="Pfam" id="PF00076">
    <property type="entry name" value="RRM_1"/>
    <property type="match status" value="1"/>
</dbReference>
<dbReference type="SMART" id="SM00360">
    <property type="entry name" value="RRM"/>
    <property type="match status" value="1"/>
</dbReference>
<organism evidence="4 5">
    <name type="scientific">Wickerhamomyces mucosus</name>
    <dbReference type="NCBI Taxonomy" id="1378264"/>
    <lineage>
        <taxon>Eukaryota</taxon>
        <taxon>Fungi</taxon>
        <taxon>Dikarya</taxon>
        <taxon>Ascomycota</taxon>
        <taxon>Saccharomycotina</taxon>
        <taxon>Saccharomycetes</taxon>
        <taxon>Phaffomycetales</taxon>
        <taxon>Wickerhamomycetaceae</taxon>
        <taxon>Wickerhamomyces</taxon>
    </lineage>
</organism>
<keyword evidence="5" id="KW-1185">Reference proteome</keyword>
<keyword evidence="1" id="KW-0694">RNA-binding</keyword>
<dbReference type="PROSITE" id="PS50102">
    <property type="entry name" value="RRM"/>
    <property type="match status" value="1"/>
</dbReference>
<gene>
    <name evidence="4" type="ORF">WICMUC_003820</name>
</gene>
<feature type="region of interest" description="Disordered" evidence="2">
    <location>
        <begin position="1"/>
        <end position="30"/>
    </location>
</feature>
<reference evidence="4" key="2">
    <citation type="submission" date="2021-01" db="EMBL/GenBank/DDBJ databases">
        <authorList>
            <person name="Schikora-Tamarit M.A."/>
        </authorList>
    </citation>
    <scope>NUCLEOTIDE SEQUENCE</scope>
    <source>
        <strain evidence="4">CBS6341</strain>
    </source>
</reference>
<dbReference type="SUPFAM" id="SSF54928">
    <property type="entry name" value="RNA-binding domain, RBD"/>
    <property type="match status" value="1"/>
</dbReference>
<feature type="region of interest" description="Disordered" evidence="2">
    <location>
        <begin position="41"/>
        <end position="60"/>
    </location>
</feature>
<sequence length="227" mass="25117">MVSLNLKDRIGSKSTNPSKSAKKNPRLNPLLQRIGNNKVIKKSSKQSKIGKSNVPRDNKGEINPLFAALQNGKQNKSKRVPTATKKELKHQNKASSSTQKIISIKSTTNKFLKITNLAVGTTSNDLYNFLSKIGPITNIRIKDLPSGSTLAEVYFQNQENLTKARKQLHGTTADGRVLGAIISKTSEIEDNQDNQFIPQQIQQQLYQPYSPSDLAALLNGRGLPNRR</sequence>
<dbReference type="Gene3D" id="3.30.70.330">
    <property type="match status" value="1"/>
</dbReference>
<reference evidence="4" key="1">
    <citation type="journal article" date="2021" name="Open Biol.">
        <title>Shared evolutionary footprints suggest mitochondrial oxidative damage underlies multiple complex I losses in fungi.</title>
        <authorList>
            <person name="Schikora-Tamarit M.A."/>
            <person name="Marcet-Houben M."/>
            <person name="Nosek J."/>
            <person name="Gabaldon T."/>
        </authorList>
    </citation>
    <scope>NUCLEOTIDE SEQUENCE</scope>
    <source>
        <strain evidence="4">CBS6341</strain>
    </source>
</reference>
<dbReference type="Proteomes" id="UP000769528">
    <property type="component" value="Unassembled WGS sequence"/>
</dbReference>
<evidence type="ECO:0000313" key="5">
    <source>
        <dbReference type="Proteomes" id="UP000769528"/>
    </source>
</evidence>
<dbReference type="CDD" id="cd00590">
    <property type="entry name" value="RRM_SF"/>
    <property type="match status" value="1"/>
</dbReference>
<dbReference type="InterPro" id="IPR000504">
    <property type="entry name" value="RRM_dom"/>
</dbReference>
<dbReference type="AlphaFoldDB" id="A0A9P8PJG4"/>
<evidence type="ECO:0000256" key="1">
    <source>
        <dbReference type="PROSITE-ProRule" id="PRU00176"/>
    </source>
</evidence>
<feature type="domain" description="RRM" evidence="3">
    <location>
        <begin position="110"/>
        <end position="185"/>
    </location>
</feature>
<dbReference type="GO" id="GO:0003723">
    <property type="term" value="F:RNA binding"/>
    <property type="evidence" value="ECO:0007669"/>
    <property type="project" value="UniProtKB-UniRule"/>
</dbReference>
<evidence type="ECO:0000313" key="4">
    <source>
        <dbReference type="EMBL" id="KAH3673202.1"/>
    </source>
</evidence>
<evidence type="ECO:0000259" key="3">
    <source>
        <dbReference type="PROSITE" id="PS50102"/>
    </source>
</evidence>
<dbReference type="EMBL" id="JAEUBF010001036">
    <property type="protein sequence ID" value="KAH3673202.1"/>
    <property type="molecule type" value="Genomic_DNA"/>
</dbReference>
<feature type="compositionally biased region" description="Basic and acidic residues" evidence="2">
    <location>
        <begin position="1"/>
        <end position="11"/>
    </location>
</feature>
<comment type="caution">
    <text evidence="4">The sequence shown here is derived from an EMBL/GenBank/DDBJ whole genome shotgun (WGS) entry which is preliminary data.</text>
</comment>
<protein>
    <recommendedName>
        <fullName evidence="3">RRM domain-containing protein</fullName>
    </recommendedName>
</protein>
<proteinExistence type="predicted"/>
<dbReference type="InterPro" id="IPR012677">
    <property type="entry name" value="Nucleotide-bd_a/b_plait_sf"/>
</dbReference>
<dbReference type="InterPro" id="IPR035979">
    <property type="entry name" value="RBD_domain_sf"/>
</dbReference>
<evidence type="ECO:0000256" key="2">
    <source>
        <dbReference type="SAM" id="MobiDB-lite"/>
    </source>
</evidence>
<name>A0A9P8PJG4_9ASCO</name>
<accession>A0A9P8PJG4</accession>
<dbReference type="OrthoDB" id="4068661at2759"/>